<proteinExistence type="predicted"/>
<dbReference type="CDD" id="cd00637">
    <property type="entry name" value="7tm_classA_rhodopsin-like"/>
    <property type="match status" value="1"/>
</dbReference>
<dbReference type="PRINTS" id="PR00237">
    <property type="entry name" value="GPCRRHODOPSN"/>
</dbReference>
<dbReference type="Proteomes" id="UP001642483">
    <property type="component" value="Unassembled WGS sequence"/>
</dbReference>
<dbReference type="SUPFAM" id="SSF81321">
    <property type="entry name" value="Family A G protein-coupled receptor-like"/>
    <property type="match status" value="1"/>
</dbReference>
<dbReference type="Gene3D" id="1.20.1070.10">
    <property type="entry name" value="Rhodopsin 7-helix transmembrane proteins"/>
    <property type="match status" value="1"/>
</dbReference>
<evidence type="ECO:0000256" key="4">
    <source>
        <dbReference type="ARBA" id="ARBA00022989"/>
    </source>
</evidence>
<keyword evidence="3 9" id="KW-0812">Transmembrane</keyword>
<feature type="transmembrane region" description="Helical" evidence="9">
    <location>
        <begin position="280"/>
        <end position="305"/>
    </location>
</feature>
<dbReference type="InterPro" id="IPR000276">
    <property type="entry name" value="GPCR_Rhodpsn"/>
</dbReference>
<evidence type="ECO:0000259" key="10">
    <source>
        <dbReference type="PROSITE" id="PS50262"/>
    </source>
</evidence>
<dbReference type="InterPro" id="IPR017452">
    <property type="entry name" value="GPCR_Rhodpsn_7TM"/>
</dbReference>
<keyword evidence="2" id="KW-1003">Cell membrane</keyword>
<evidence type="ECO:0000313" key="12">
    <source>
        <dbReference type="Proteomes" id="UP001642483"/>
    </source>
</evidence>
<evidence type="ECO:0000256" key="7">
    <source>
        <dbReference type="ARBA" id="ARBA00023170"/>
    </source>
</evidence>
<keyword evidence="4 9" id="KW-1133">Transmembrane helix</keyword>
<name>A0ABP0GKV2_CLALP</name>
<comment type="subcellular location">
    <subcellularLocation>
        <location evidence="1">Cell membrane</location>
        <topology evidence="1">Multi-pass membrane protein</topology>
    </subcellularLocation>
</comment>
<keyword evidence="6 9" id="KW-0472">Membrane</keyword>
<feature type="transmembrane region" description="Helical" evidence="9">
    <location>
        <begin position="189"/>
        <end position="209"/>
    </location>
</feature>
<feature type="transmembrane region" description="Helical" evidence="9">
    <location>
        <begin position="325"/>
        <end position="343"/>
    </location>
</feature>
<comment type="caution">
    <text evidence="11">The sequence shown here is derived from an EMBL/GenBank/DDBJ whole genome shotgun (WGS) entry which is preliminary data.</text>
</comment>
<reference evidence="11 12" key="1">
    <citation type="submission" date="2024-02" db="EMBL/GenBank/DDBJ databases">
        <authorList>
            <person name="Daric V."/>
            <person name="Darras S."/>
        </authorList>
    </citation>
    <scope>NUCLEOTIDE SEQUENCE [LARGE SCALE GENOMIC DNA]</scope>
</reference>
<feature type="transmembrane region" description="Helical" evidence="9">
    <location>
        <begin position="221"/>
        <end position="243"/>
    </location>
</feature>
<protein>
    <recommendedName>
        <fullName evidence="10">G-protein coupled receptors family 1 profile domain-containing protein</fullName>
    </recommendedName>
</protein>
<gene>
    <name evidence="11" type="ORF">CVLEPA_LOCUS24947</name>
</gene>
<evidence type="ECO:0000256" key="9">
    <source>
        <dbReference type="SAM" id="Phobius"/>
    </source>
</evidence>
<dbReference type="PANTHER" id="PTHR24229:SF109">
    <property type="entry name" value="SOMATOSTATIN RECEPTOR TYPE 2-LIKE"/>
    <property type="match status" value="1"/>
</dbReference>
<accession>A0ABP0GKV2</accession>
<feature type="domain" description="G-protein coupled receptors family 1 profile" evidence="10">
    <location>
        <begin position="89"/>
        <end position="340"/>
    </location>
</feature>
<evidence type="ECO:0000256" key="2">
    <source>
        <dbReference type="ARBA" id="ARBA00022475"/>
    </source>
</evidence>
<dbReference type="EMBL" id="CAWYQH010000130">
    <property type="protein sequence ID" value="CAK8692215.1"/>
    <property type="molecule type" value="Genomic_DNA"/>
</dbReference>
<keyword evidence="8" id="KW-0807">Transducer</keyword>
<keyword evidence="5" id="KW-0297">G-protein coupled receptor</keyword>
<evidence type="ECO:0000256" key="5">
    <source>
        <dbReference type="ARBA" id="ARBA00023040"/>
    </source>
</evidence>
<sequence>MDFDYADVYSLLGGDSKDQLAFINIMNSISINSDGSTSNDSSPTLTANESLLLSTTMTSTSTSSTAKHFTKSVAVVVVPIIFCLIGLFGSVFAITTLSRSKRRMKSASYWYTLQLLVANTVFIVTLVFFAPENLYADELLQNNLCIAREAILFFNNFCSMFFLMYICCDQFNKTRKMSSHSVKSYSLMNVLVTTVSWITSVVLCIPMMYKEVSEEWKIAFLSYTTALSAVIAVVIGTLFVLTVHRFNKNVNEKVCEVNVSTIYGHIKSIKKEPERLNLGVIKLTGALIACYICLWLPFYILYLIAAIKNLNTKQLALCQQFPVSALVLAYVNAMVNSFIFLACQNSNKLCGKVDNFLGEKKSSTEGSSLNTDSNSVSI</sequence>
<keyword evidence="7" id="KW-0675">Receptor</keyword>
<feature type="transmembrane region" description="Helical" evidence="9">
    <location>
        <begin position="150"/>
        <end position="168"/>
    </location>
</feature>
<evidence type="ECO:0000256" key="3">
    <source>
        <dbReference type="ARBA" id="ARBA00022692"/>
    </source>
</evidence>
<dbReference type="PROSITE" id="PS50262">
    <property type="entry name" value="G_PROTEIN_RECEP_F1_2"/>
    <property type="match status" value="1"/>
</dbReference>
<evidence type="ECO:0000256" key="8">
    <source>
        <dbReference type="ARBA" id="ARBA00023224"/>
    </source>
</evidence>
<evidence type="ECO:0000256" key="6">
    <source>
        <dbReference type="ARBA" id="ARBA00023136"/>
    </source>
</evidence>
<dbReference type="PANTHER" id="PTHR24229">
    <property type="entry name" value="NEUROPEPTIDES RECEPTOR"/>
    <property type="match status" value="1"/>
</dbReference>
<feature type="transmembrane region" description="Helical" evidence="9">
    <location>
        <begin position="109"/>
        <end position="130"/>
    </location>
</feature>
<evidence type="ECO:0000313" key="11">
    <source>
        <dbReference type="EMBL" id="CAK8692215.1"/>
    </source>
</evidence>
<evidence type="ECO:0000256" key="1">
    <source>
        <dbReference type="ARBA" id="ARBA00004651"/>
    </source>
</evidence>
<organism evidence="11 12">
    <name type="scientific">Clavelina lepadiformis</name>
    <name type="common">Light-bulb sea squirt</name>
    <name type="synonym">Ascidia lepadiformis</name>
    <dbReference type="NCBI Taxonomy" id="159417"/>
    <lineage>
        <taxon>Eukaryota</taxon>
        <taxon>Metazoa</taxon>
        <taxon>Chordata</taxon>
        <taxon>Tunicata</taxon>
        <taxon>Ascidiacea</taxon>
        <taxon>Aplousobranchia</taxon>
        <taxon>Clavelinidae</taxon>
        <taxon>Clavelina</taxon>
    </lineage>
</organism>
<keyword evidence="12" id="KW-1185">Reference proteome</keyword>
<feature type="transmembrane region" description="Helical" evidence="9">
    <location>
        <begin position="73"/>
        <end position="97"/>
    </location>
</feature>
<dbReference type="Pfam" id="PF00001">
    <property type="entry name" value="7tm_1"/>
    <property type="match status" value="1"/>
</dbReference>